<protein>
    <submittedName>
        <fullName evidence="1">Uncharacterized protein</fullName>
    </submittedName>
</protein>
<dbReference type="SUPFAM" id="SSF101898">
    <property type="entry name" value="NHL repeat"/>
    <property type="match status" value="1"/>
</dbReference>
<gene>
    <name evidence="1" type="ORF">GCM10022236_41310</name>
</gene>
<organism evidence="1 2">
    <name type="scientific">Microlunatus ginsengisoli</name>
    <dbReference type="NCBI Taxonomy" id="363863"/>
    <lineage>
        <taxon>Bacteria</taxon>
        <taxon>Bacillati</taxon>
        <taxon>Actinomycetota</taxon>
        <taxon>Actinomycetes</taxon>
        <taxon>Propionibacteriales</taxon>
        <taxon>Propionibacteriaceae</taxon>
        <taxon>Microlunatus</taxon>
    </lineage>
</organism>
<keyword evidence="2" id="KW-1185">Reference proteome</keyword>
<evidence type="ECO:0000313" key="1">
    <source>
        <dbReference type="EMBL" id="GAA3634480.1"/>
    </source>
</evidence>
<dbReference type="SUPFAM" id="SSF110296">
    <property type="entry name" value="Oligoxyloglucan reducing end-specific cellobiohydrolase"/>
    <property type="match status" value="1"/>
</dbReference>
<comment type="caution">
    <text evidence="1">The sequence shown here is derived from an EMBL/GenBank/DDBJ whole genome shotgun (WGS) entry which is preliminary data.</text>
</comment>
<dbReference type="EMBL" id="BAABAB010000036">
    <property type="protein sequence ID" value="GAA3634480.1"/>
    <property type="molecule type" value="Genomic_DNA"/>
</dbReference>
<reference evidence="2" key="1">
    <citation type="journal article" date="2019" name="Int. J. Syst. Evol. Microbiol.">
        <title>The Global Catalogue of Microorganisms (GCM) 10K type strain sequencing project: providing services to taxonomists for standard genome sequencing and annotation.</title>
        <authorList>
            <consortium name="The Broad Institute Genomics Platform"/>
            <consortium name="The Broad Institute Genome Sequencing Center for Infectious Disease"/>
            <person name="Wu L."/>
            <person name="Ma J."/>
        </authorList>
    </citation>
    <scope>NUCLEOTIDE SEQUENCE [LARGE SCALE GENOMIC DNA]</scope>
    <source>
        <strain evidence="2">JCM 16929</strain>
    </source>
</reference>
<name>A0ABP7AK20_9ACTN</name>
<dbReference type="Gene3D" id="2.130.10.10">
    <property type="entry name" value="YVTN repeat-like/Quinoprotein amine dehydrogenase"/>
    <property type="match status" value="1"/>
</dbReference>
<dbReference type="Proteomes" id="UP001501490">
    <property type="component" value="Unassembled WGS sequence"/>
</dbReference>
<accession>A0ABP7AK20</accession>
<sequence>MGADTGGVWHLAPTAGVADLVRAYPLSDAWDNPDVLCLAEGPDGVGHAFAGCRTLTEKLPGHYASFPVIYEAAPTAPGSWSVIMDGAGFGSVYGIGVAADRRLVAATSTGVWWADLPAATDPAGARVFSWSGARWAAGAATAVGCTSLVVVDGNPIVSAAAGGTIWFGEWDKRGALVMSQVFSGLAGGGRSSLDVCAGQPQHLWCVVAQGGGPIGGVFRSDTAGRSWLPVPGTANDGDPSVHGSLADYGGGQGGYNNCIAVSPVKPSTVMIGWQSGVLVSTDNGANYLRWSGYRESLHPDVHCLYFDPRDQSGQTLFVGSDGGLASSTDLGDTFTSTWNRSLANLQFASVPCRNAYGTMTASGLTPGRLAAGLQDNGVVWGSGSGPWRTIGGGDGAAAVFTSDDKVVLGSASAAGADLFAPGPTGYSKVLTPPYVAADGSSVNGLPDPVAEAVTRPGHAGPPVMAVGGNGPDATTVFGLRYAKPDGSDAVWARLASLPAGAAIWSFAAADDATIYVGTAPPHVFRLDLSERGWTPTELTGMPTLVTGQADPNAAITRIVVLPDGSIAAAYNQSSYASGCSTGQLLHRDGSGTWSRLNGPGTGLDLLPIFGLDVDPWGVLYAATDNHVFAAPGTGPPWHDVSTGLPKRVHLGHLRFVRYPNGGIALFAGTWGRSAWKATWHMPTRPGHQPGPGLSYNRLIGSTADGRLYEFVHGGLHPVGPIDPELERAARASAATLVARVTDLQTAVLQAGLELSDARKTDAAAAAALAGVEALDNQLARGLATLTAISDSALSWPVQGLARAAAAATEQVVTATAAIRATRLESVPTTVANAARITADTSEAHAALMARIARTIKA</sequence>
<dbReference type="InterPro" id="IPR015943">
    <property type="entry name" value="WD40/YVTN_repeat-like_dom_sf"/>
</dbReference>
<proteinExistence type="predicted"/>
<evidence type="ECO:0000313" key="2">
    <source>
        <dbReference type="Proteomes" id="UP001501490"/>
    </source>
</evidence>